<reference evidence="2 3" key="1">
    <citation type="journal article" date="2014" name="MBio">
        <title>The Ordospora colligata genome; evolution of extreme reduction in microsporidia and host-to-parasite horizontal gene transfer.</title>
        <authorList>
            <person name="Pombert J.-F."/>
            <person name="Haag K.L."/>
            <person name="Beidas S."/>
            <person name="Ebert D."/>
            <person name="Keeling P.J."/>
        </authorList>
    </citation>
    <scope>NUCLEOTIDE SEQUENCE [LARGE SCALE GENOMIC DNA]</scope>
    <source>
        <strain evidence="2 3">OC4</strain>
    </source>
</reference>
<dbReference type="RefSeq" id="XP_014564399.1">
    <property type="nucleotide sequence ID" value="XM_014708913.1"/>
</dbReference>
<keyword evidence="1" id="KW-1133">Transmembrane helix</keyword>
<dbReference type="HOGENOM" id="CLU_1078073_0_0_1"/>
<dbReference type="Proteomes" id="UP000031056">
    <property type="component" value="Unassembled WGS sequence"/>
</dbReference>
<dbReference type="InParanoid" id="A0A0B2UMS0"/>
<feature type="transmembrane region" description="Helical" evidence="1">
    <location>
        <begin position="120"/>
        <end position="139"/>
    </location>
</feature>
<gene>
    <name evidence="2" type="ORF">M896_010080</name>
</gene>
<dbReference type="AlphaFoldDB" id="A0A0B2UMS0"/>
<comment type="caution">
    <text evidence="2">The sequence shown here is derived from an EMBL/GenBank/DDBJ whole genome shotgun (WGS) entry which is preliminary data.</text>
</comment>
<feature type="transmembrane region" description="Helical" evidence="1">
    <location>
        <begin position="151"/>
        <end position="169"/>
    </location>
</feature>
<feature type="transmembrane region" description="Helical" evidence="1">
    <location>
        <begin position="181"/>
        <end position="203"/>
    </location>
</feature>
<feature type="transmembrane region" description="Helical" evidence="1">
    <location>
        <begin position="12"/>
        <end position="32"/>
    </location>
</feature>
<feature type="transmembrane region" description="Helical" evidence="1">
    <location>
        <begin position="223"/>
        <end position="240"/>
    </location>
</feature>
<evidence type="ECO:0000313" key="2">
    <source>
        <dbReference type="EMBL" id="KHN70357.1"/>
    </source>
</evidence>
<feature type="transmembrane region" description="Helical" evidence="1">
    <location>
        <begin position="39"/>
        <end position="58"/>
    </location>
</feature>
<name>A0A0B2UMS0_9MICR</name>
<keyword evidence="1" id="KW-0812">Transmembrane</keyword>
<keyword evidence="3" id="KW-1185">Reference proteome</keyword>
<proteinExistence type="predicted"/>
<dbReference type="GeneID" id="26260851"/>
<protein>
    <submittedName>
        <fullName evidence="2">Uncharacterized protein</fullName>
    </submittedName>
</protein>
<dbReference type="EMBL" id="JOKQ01000001">
    <property type="protein sequence ID" value="KHN70357.1"/>
    <property type="molecule type" value="Genomic_DNA"/>
</dbReference>
<evidence type="ECO:0000256" key="1">
    <source>
        <dbReference type="SAM" id="Phobius"/>
    </source>
</evidence>
<sequence>MENIDVNEGLNIQGVVLELTIFLCIVLLGSLICANQFNFLYNFFIPIAYNVTFLPLFISWVFTLWNKIVKGKSMAKKILLFMLLFWLIIATIFFPYMIYSRIVKNITQKISEEHKKKQTYKNVYSFMLTHIIVTSGGMFPGPLTINRSIEVWINVIAVAILMYSIVYCLMNDSSDKQFYRFLMIASILSTSILKVFSVLKYFIPSLQCERWDKFNFKSDWPQISTFVFSLVVFIVITSTNKSQNQNEKWNNIFGYTFK</sequence>
<keyword evidence="1" id="KW-0472">Membrane</keyword>
<feature type="transmembrane region" description="Helical" evidence="1">
    <location>
        <begin position="78"/>
        <end position="99"/>
    </location>
</feature>
<organism evidence="2 3">
    <name type="scientific">Ordospora colligata OC4</name>
    <dbReference type="NCBI Taxonomy" id="1354746"/>
    <lineage>
        <taxon>Eukaryota</taxon>
        <taxon>Fungi</taxon>
        <taxon>Fungi incertae sedis</taxon>
        <taxon>Microsporidia</taxon>
        <taxon>Ordosporidae</taxon>
        <taxon>Ordospora</taxon>
    </lineage>
</organism>
<dbReference type="VEuPathDB" id="MicrosporidiaDB:M896_010080"/>
<evidence type="ECO:0000313" key="3">
    <source>
        <dbReference type="Proteomes" id="UP000031056"/>
    </source>
</evidence>
<accession>A0A0B2UMS0</accession>